<evidence type="ECO:0000256" key="3">
    <source>
        <dbReference type="ARBA" id="ARBA00022576"/>
    </source>
</evidence>
<keyword evidence="3 6" id="KW-0032">Aminotransferase</keyword>
<evidence type="ECO:0000259" key="7">
    <source>
        <dbReference type="Pfam" id="PF00155"/>
    </source>
</evidence>
<comment type="similarity">
    <text evidence="2 6">Belongs to the class-I pyridoxal-phosphate-dependent aminotransferase family.</text>
</comment>
<dbReference type="InterPro" id="IPR015421">
    <property type="entry name" value="PyrdxlP-dep_Trfase_major"/>
</dbReference>
<dbReference type="EC" id="2.6.1.-" evidence="6"/>
<evidence type="ECO:0000256" key="1">
    <source>
        <dbReference type="ARBA" id="ARBA00001933"/>
    </source>
</evidence>
<dbReference type="Gene3D" id="3.40.640.10">
    <property type="entry name" value="Type I PLP-dependent aspartate aminotransferase-like (Major domain)"/>
    <property type="match status" value="1"/>
</dbReference>
<dbReference type="Proteomes" id="UP000658131">
    <property type="component" value="Unassembled WGS sequence"/>
</dbReference>
<dbReference type="Gene3D" id="3.90.1150.10">
    <property type="entry name" value="Aspartate Aminotransferase, domain 1"/>
    <property type="match status" value="1"/>
</dbReference>
<dbReference type="PROSITE" id="PS00105">
    <property type="entry name" value="AA_TRANSFER_CLASS_1"/>
    <property type="match status" value="1"/>
</dbReference>
<dbReference type="InterPro" id="IPR004839">
    <property type="entry name" value="Aminotransferase_I/II_large"/>
</dbReference>
<protein>
    <recommendedName>
        <fullName evidence="6">Aminotransferase</fullName>
        <ecNumber evidence="6">2.6.1.-</ecNumber>
    </recommendedName>
</protein>
<reference evidence="8 9" key="1">
    <citation type="submission" date="2020-08" db="EMBL/GenBank/DDBJ databases">
        <title>Genome public.</title>
        <authorList>
            <person name="Liu C."/>
            <person name="Sun Q."/>
        </authorList>
    </citation>
    <scope>NUCLEOTIDE SEQUENCE [LARGE SCALE GENOMIC DNA]</scope>
    <source>
        <strain evidence="8 9">BX1</strain>
    </source>
</reference>
<feature type="domain" description="Aminotransferase class I/classII large" evidence="7">
    <location>
        <begin position="30"/>
        <end position="388"/>
    </location>
</feature>
<comment type="cofactor">
    <cofactor evidence="1 6">
        <name>pyridoxal 5'-phosphate</name>
        <dbReference type="ChEBI" id="CHEBI:597326"/>
    </cofactor>
</comment>
<dbReference type="InterPro" id="IPR050596">
    <property type="entry name" value="AspAT/PAT-like"/>
</dbReference>
<dbReference type="CDD" id="cd00609">
    <property type="entry name" value="AAT_like"/>
    <property type="match status" value="1"/>
</dbReference>
<sequence length="396" mass="43099">MKSERILRMTPSATIELEGTVADLHAQGIDVIGLNAGEPDFNTPANIIMACTRAMEEGKTKYCKVSGIPELRQAICDKLLQDNGVAYHPDQISVSTGAKQALFNAVLAVVNPGDEVIIPKPCWVSYVEIVKLAEGVPVLVDTVPGTFALDMRAIEQAITPKTRAVMINTPNNPTGAVYSEESLRKLGELAVAHDFYIISDEVYEKLIYGKSRHVCAASLSPEIYEHTIVVNGFSKAYAMTGWRLGYAASPRDVARSIASVQGHTTSNSTTFVQWAGVEALRGPQDSIARMKEQFDKRRCYLVEALNRIPGIRCANAEGAFYLMPDVSSYYEKKTPDGKLIADSFGFCNYLLEAAHVAIVPGAAFECPNAVRFAYSNSLEKIQAAVARIEKALAALK</sequence>
<dbReference type="PANTHER" id="PTHR46383:SF1">
    <property type="entry name" value="ASPARTATE AMINOTRANSFERASE"/>
    <property type="match status" value="1"/>
</dbReference>
<dbReference type="EMBL" id="JACRTB010000004">
    <property type="protein sequence ID" value="MBC8575457.1"/>
    <property type="molecule type" value="Genomic_DNA"/>
</dbReference>
<evidence type="ECO:0000313" key="8">
    <source>
        <dbReference type="EMBL" id="MBC8575457.1"/>
    </source>
</evidence>
<dbReference type="InterPro" id="IPR004838">
    <property type="entry name" value="NHTrfase_class1_PyrdxlP-BS"/>
</dbReference>
<dbReference type="InterPro" id="IPR015422">
    <property type="entry name" value="PyrdxlP-dep_Trfase_small"/>
</dbReference>
<evidence type="ECO:0000256" key="5">
    <source>
        <dbReference type="ARBA" id="ARBA00022898"/>
    </source>
</evidence>
<dbReference type="RefSeq" id="WP_262399097.1">
    <property type="nucleotide sequence ID" value="NZ_JACRTB010000004.1"/>
</dbReference>
<name>A0ABR7NHZ4_9FIRM</name>
<dbReference type="InterPro" id="IPR015424">
    <property type="entry name" value="PyrdxlP-dep_Trfase"/>
</dbReference>
<evidence type="ECO:0000313" key="9">
    <source>
        <dbReference type="Proteomes" id="UP000658131"/>
    </source>
</evidence>
<keyword evidence="5" id="KW-0663">Pyridoxal phosphate</keyword>
<evidence type="ECO:0000256" key="2">
    <source>
        <dbReference type="ARBA" id="ARBA00007441"/>
    </source>
</evidence>
<comment type="caution">
    <text evidence="8">The sequence shown here is derived from an EMBL/GenBank/DDBJ whole genome shotgun (WGS) entry which is preliminary data.</text>
</comment>
<dbReference type="Pfam" id="PF00155">
    <property type="entry name" value="Aminotran_1_2"/>
    <property type="match status" value="1"/>
</dbReference>
<gene>
    <name evidence="8" type="ORF">H8717_03380</name>
</gene>
<keyword evidence="9" id="KW-1185">Reference proteome</keyword>
<evidence type="ECO:0000256" key="4">
    <source>
        <dbReference type="ARBA" id="ARBA00022679"/>
    </source>
</evidence>
<accession>A0ABR7NHZ4</accession>
<evidence type="ECO:0000256" key="6">
    <source>
        <dbReference type="RuleBase" id="RU000481"/>
    </source>
</evidence>
<keyword evidence="4 6" id="KW-0808">Transferase</keyword>
<dbReference type="PANTHER" id="PTHR46383">
    <property type="entry name" value="ASPARTATE AMINOTRANSFERASE"/>
    <property type="match status" value="1"/>
</dbReference>
<organism evidence="8 9">
    <name type="scientific">Yanshouia hominis</name>
    <dbReference type="NCBI Taxonomy" id="2763673"/>
    <lineage>
        <taxon>Bacteria</taxon>
        <taxon>Bacillati</taxon>
        <taxon>Bacillota</taxon>
        <taxon>Clostridia</taxon>
        <taxon>Eubacteriales</taxon>
        <taxon>Oscillospiraceae</taxon>
        <taxon>Yanshouia</taxon>
    </lineage>
</organism>
<dbReference type="GO" id="GO:0008483">
    <property type="term" value="F:transaminase activity"/>
    <property type="evidence" value="ECO:0007669"/>
    <property type="project" value="UniProtKB-KW"/>
</dbReference>
<dbReference type="SUPFAM" id="SSF53383">
    <property type="entry name" value="PLP-dependent transferases"/>
    <property type="match status" value="1"/>
</dbReference>
<proteinExistence type="inferred from homology"/>